<protein>
    <submittedName>
        <fullName evidence="1">Uncharacterized protein</fullName>
    </submittedName>
</protein>
<proteinExistence type="predicted"/>
<dbReference type="AlphaFoldDB" id="A0A9D3V9P9"/>
<comment type="caution">
    <text evidence="1">The sequence shown here is derived from an EMBL/GenBank/DDBJ whole genome shotgun (WGS) entry which is preliminary data.</text>
</comment>
<accession>A0A9D3V9P9</accession>
<evidence type="ECO:0000313" key="1">
    <source>
        <dbReference type="EMBL" id="KAH1074720.1"/>
    </source>
</evidence>
<dbReference type="Proteomes" id="UP000828251">
    <property type="component" value="Unassembled WGS sequence"/>
</dbReference>
<sequence>MKASQLFPQVFGSPEQIETQWPLLSNLQKHKKNIKEIREEDMKRPLKPMKELDMEKVISDIIEKIK</sequence>
<dbReference type="OrthoDB" id="1933874at2759"/>
<dbReference type="EMBL" id="JAIQCV010000008">
    <property type="protein sequence ID" value="KAH1074720.1"/>
    <property type="molecule type" value="Genomic_DNA"/>
</dbReference>
<evidence type="ECO:0000313" key="2">
    <source>
        <dbReference type="Proteomes" id="UP000828251"/>
    </source>
</evidence>
<gene>
    <name evidence="1" type="ORF">J1N35_027048</name>
</gene>
<name>A0A9D3V9P9_9ROSI</name>
<organism evidence="1 2">
    <name type="scientific">Gossypium stocksii</name>
    <dbReference type="NCBI Taxonomy" id="47602"/>
    <lineage>
        <taxon>Eukaryota</taxon>
        <taxon>Viridiplantae</taxon>
        <taxon>Streptophyta</taxon>
        <taxon>Embryophyta</taxon>
        <taxon>Tracheophyta</taxon>
        <taxon>Spermatophyta</taxon>
        <taxon>Magnoliopsida</taxon>
        <taxon>eudicotyledons</taxon>
        <taxon>Gunneridae</taxon>
        <taxon>Pentapetalae</taxon>
        <taxon>rosids</taxon>
        <taxon>malvids</taxon>
        <taxon>Malvales</taxon>
        <taxon>Malvaceae</taxon>
        <taxon>Malvoideae</taxon>
        <taxon>Gossypium</taxon>
    </lineage>
</organism>
<keyword evidence="2" id="KW-1185">Reference proteome</keyword>
<reference evidence="1 2" key="1">
    <citation type="journal article" date="2021" name="Plant Biotechnol. J.">
        <title>Multi-omics assisted identification of the key and species-specific regulatory components of drought-tolerant mechanisms in Gossypium stocksii.</title>
        <authorList>
            <person name="Yu D."/>
            <person name="Ke L."/>
            <person name="Zhang D."/>
            <person name="Wu Y."/>
            <person name="Sun Y."/>
            <person name="Mei J."/>
            <person name="Sun J."/>
            <person name="Sun Y."/>
        </authorList>
    </citation>
    <scope>NUCLEOTIDE SEQUENCE [LARGE SCALE GENOMIC DNA]</scope>
    <source>
        <strain evidence="2">cv. E1</strain>
        <tissue evidence="1">Leaf</tissue>
    </source>
</reference>